<comment type="miscellaneous">
    <text evidence="8">The porphobilinogen subunits are added to the dipyrromethane group.</text>
</comment>
<dbReference type="EMBL" id="CP034852">
    <property type="protein sequence ID" value="QCI26973.1"/>
    <property type="molecule type" value="Genomic_DNA"/>
</dbReference>
<evidence type="ECO:0000256" key="6">
    <source>
        <dbReference type="ARBA" id="ARBA00023244"/>
    </source>
</evidence>
<dbReference type="OrthoDB" id="9810298at2"/>
<dbReference type="Gene3D" id="3.40.190.10">
    <property type="entry name" value="Periplasmic binding protein-like II"/>
    <property type="match status" value="2"/>
</dbReference>
<dbReference type="EC" id="2.5.1.61" evidence="8"/>
<dbReference type="InterPro" id="IPR022417">
    <property type="entry name" value="Porphobilin_deaminase_N"/>
</dbReference>
<evidence type="ECO:0000256" key="3">
    <source>
        <dbReference type="ARBA" id="ARBA00005638"/>
    </source>
</evidence>
<evidence type="ECO:0000256" key="4">
    <source>
        <dbReference type="ARBA" id="ARBA00011245"/>
    </source>
</evidence>
<proteinExistence type="inferred from homology"/>
<dbReference type="PANTHER" id="PTHR11557">
    <property type="entry name" value="PORPHOBILINOGEN DEAMINASE"/>
    <property type="match status" value="1"/>
</dbReference>
<dbReference type="FunFam" id="3.40.190.10:FF:000005">
    <property type="entry name" value="Porphobilinogen deaminase"/>
    <property type="match status" value="1"/>
</dbReference>
<comment type="catalytic activity">
    <reaction evidence="7 8">
        <text>4 porphobilinogen + H2O = hydroxymethylbilane + 4 NH4(+)</text>
        <dbReference type="Rhea" id="RHEA:13185"/>
        <dbReference type="ChEBI" id="CHEBI:15377"/>
        <dbReference type="ChEBI" id="CHEBI:28938"/>
        <dbReference type="ChEBI" id="CHEBI:57845"/>
        <dbReference type="ChEBI" id="CHEBI:58126"/>
        <dbReference type="EC" id="2.5.1.61"/>
    </reaction>
</comment>
<dbReference type="Pfam" id="PF03900">
    <property type="entry name" value="Porphobil_deamC"/>
    <property type="match status" value="1"/>
</dbReference>
<dbReference type="GO" id="GO:0005737">
    <property type="term" value="C:cytoplasm"/>
    <property type="evidence" value="ECO:0007669"/>
    <property type="project" value="UniProtKB-UniRule"/>
</dbReference>
<evidence type="ECO:0000256" key="8">
    <source>
        <dbReference type="HAMAP-Rule" id="MF_00260"/>
    </source>
</evidence>
<dbReference type="AlphaFoldDB" id="A0A4D6YFR2"/>
<sequence>MFKQILKIATRNSPLALIQARYVQQKLYSIYPFLRTELIPIQTHETSTIINKWKHYSSKGIFIKALEIALLEYKADIAIHSVKDIPIINMSKNLQLSAILKRGNPLDALISNVYNKLSELPKNALIGTSSLRRKSQLLNYRNDFIIKPIYGNIETRLKKLDEGKYDAIILSTEGMKRLKLQKRIKEIIPLEISLPSCGQGAIGIQSRKKDQKINALLKQINDKNSFLRVQAERFLCLYLNASCHSPIGSYATFKDNQIILMGLVGTIDGKTIIRRQKLGNHIDIKKISFDLAKELLQNGAKNILHAI</sequence>
<evidence type="ECO:0000256" key="2">
    <source>
        <dbReference type="ARBA" id="ARBA00004735"/>
    </source>
</evidence>
<evidence type="ECO:0000259" key="9">
    <source>
        <dbReference type="Pfam" id="PF01379"/>
    </source>
</evidence>
<feature type="modified residue" description="S-(dipyrrolylmethanemethyl)cysteine" evidence="8">
    <location>
        <position position="243"/>
    </location>
</feature>
<name>A0A4D6YFR2_9GAMM</name>
<dbReference type="PROSITE" id="PS00533">
    <property type="entry name" value="PORPHOBILINOGEN_DEAM"/>
    <property type="match status" value="1"/>
</dbReference>
<evidence type="ECO:0000256" key="1">
    <source>
        <dbReference type="ARBA" id="ARBA00002869"/>
    </source>
</evidence>
<dbReference type="InterPro" id="IPR022418">
    <property type="entry name" value="Porphobilinogen_deaminase_C"/>
</dbReference>
<dbReference type="SUPFAM" id="SSF53850">
    <property type="entry name" value="Periplasmic binding protein-like II"/>
    <property type="match status" value="1"/>
</dbReference>
<dbReference type="GO" id="GO:0006782">
    <property type="term" value="P:protoporphyrinogen IX biosynthetic process"/>
    <property type="evidence" value="ECO:0007669"/>
    <property type="project" value="UniProtKB-UniRule"/>
</dbReference>
<comment type="function">
    <text evidence="1 8">Tetrapolymerization of the monopyrrole PBG into the hydroxymethylbilane pre-uroporphyrinogen in several discrete steps.</text>
</comment>
<protein>
    <recommendedName>
        <fullName evidence="8">Porphobilinogen deaminase</fullName>
        <shortName evidence="8">PBG</shortName>
        <ecNumber evidence="8">2.5.1.61</ecNumber>
    </recommendedName>
    <alternativeName>
        <fullName evidence="8">Hydroxymethylbilane synthase</fullName>
        <shortName evidence="8">HMBS</shortName>
    </alternativeName>
    <alternativeName>
        <fullName evidence="8">Pre-uroporphyrinogen synthase</fullName>
    </alternativeName>
</protein>
<dbReference type="HAMAP" id="MF_00260">
    <property type="entry name" value="Porphobil_deam"/>
    <property type="match status" value="1"/>
</dbReference>
<feature type="domain" description="Porphobilinogen deaminase C-terminal" evidence="10">
    <location>
        <begin position="226"/>
        <end position="296"/>
    </location>
</feature>
<dbReference type="PANTHER" id="PTHR11557:SF0">
    <property type="entry name" value="PORPHOBILINOGEN DEAMINASE"/>
    <property type="match status" value="1"/>
</dbReference>
<feature type="domain" description="Porphobilinogen deaminase N-terminal" evidence="9">
    <location>
        <begin position="6"/>
        <end position="214"/>
    </location>
</feature>
<organism evidence="11 12">
    <name type="scientific">Buchnera aphidicola</name>
    <name type="common">Thelaxes californica</name>
    <dbReference type="NCBI Taxonomy" id="1315998"/>
    <lineage>
        <taxon>Bacteria</taxon>
        <taxon>Pseudomonadati</taxon>
        <taxon>Pseudomonadota</taxon>
        <taxon>Gammaproteobacteria</taxon>
        <taxon>Enterobacterales</taxon>
        <taxon>Erwiniaceae</taxon>
        <taxon>Buchnera</taxon>
    </lineage>
</organism>
<comment type="pathway">
    <text evidence="2">Porphyrin-containing compound metabolism; protoporphyrin-IX biosynthesis; coproporphyrinogen-III from 5-aminolevulinate: step 2/4.</text>
</comment>
<accession>A0A4D6YFR2</accession>
<dbReference type="UniPathway" id="UPA00251">
    <property type="reaction ID" value="UER00319"/>
</dbReference>
<dbReference type="GO" id="GO:0004418">
    <property type="term" value="F:hydroxymethylbilane synthase activity"/>
    <property type="evidence" value="ECO:0007669"/>
    <property type="project" value="UniProtKB-UniRule"/>
</dbReference>
<comment type="similarity">
    <text evidence="3 8">Belongs to the HMBS family.</text>
</comment>
<comment type="subunit">
    <text evidence="4 8">Monomer.</text>
</comment>
<reference evidence="11 12" key="1">
    <citation type="submission" date="2018-12" db="EMBL/GenBank/DDBJ databases">
        <authorList>
            <person name="Chong R.A."/>
        </authorList>
    </citation>
    <scope>NUCLEOTIDE SEQUENCE [LARGE SCALE GENOMIC DNA]</scope>
    <source>
        <strain evidence="11 12">Tca</strain>
    </source>
</reference>
<dbReference type="InterPro" id="IPR036803">
    <property type="entry name" value="Porphobilinogen_deaminase_C_sf"/>
</dbReference>
<dbReference type="PRINTS" id="PR00151">
    <property type="entry name" value="PORPHBDMNASE"/>
</dbReference>
<keyword evidence="12" id="KW-1185">Reference proteome</keyword>
<evidence type="ECO:0000313" key="12">
    <source>
        <dbReference type="Proteomes" id="UP000298782"/>
    </source>
</evidence>
<dbReference type="InterPro" id="IPR000860">
    <property type="entry name" value="HemC"/>
</dbReference>
<dbReference type="Gene3D" id="3.30.160.40">
    <property type="entry name" value="Porphobilinogen deaminase, C-terminal domain"/>
    <property type="match status" value="1"/>
</dbReference>
<dbReference type="Proteomes" id="UP000298782">
    <property type="component" value="Chromosome"/>
</dbReference>
<evidence type="ECO:0000313" key="11">
    <source>
        <dbReference type="EMBL" id="QCI26973.1"/>
    </source>
</evidence>
<keyword evidence="6 8" id="KW-0627">Porphyrin biosynthesis</keyword>
<evidence type="ECO:0000259" key="10">
    <source>
        <dbReference type="Pfam" id="PF03900"/>
    </source>
</evidence>
<reference evidence="11 12" key="2">
    <citation type="submission" date="2019-05" db="EMBL/GenBank/DDBJ databases">
        <title>Genome evolution of the obligate endosymbiont Buchnera aphidicola.</title>
        <authorList>
            <person name="Moran N.A."/>
        </authorList>
    </citation>
    <scope>NUCLEOTIDE SEQUENCE [LARGE SCALE GENOMIC DNA]</scope>
    <source>
        <strain evidence="11 12">Tca</strain>
    </source>
</reference>
<dbReference type="NCBIfam" id="TIGR00212">
    <property type="entry name" value="hemC"/>
    <property type="match status" value="1"/>
</dbReference>
<dbReference type="Pfam" id="PF01379">
    <property type="entry name" value="Porphobil_deam"/>
    <property type="match status" value="1"/>
</dbReference>
<dbReference type="PIRSF" id="PIRSF001438">
    <property type="entry name" value="4pyrrol_synth_OHMeBilane_synth"/>
    <property type="match status" value="1"/>
</dbReference>
<evidence type="ECO:0000256" key="5">
    <source>
        <dbReference type="ARBA" id="ARBA00022679"/>
    </source>
</evidence>
<evidence type="ECO:0000256" key="7">
    <source>
        <dbReference type="ARBA" id="ARBA00048169"/>
    </source>
</evidence>
<gene>
    <name evidence="8" type="primary">hemC</name>
    <name evidence="11" type="ORF">D9V80_02355</name>
</gene>
<dbReference type="SUPFAM" id="SSF54782">
    <property type="entry name" value="Porphobilinogen deaminase (hydroxymethylbilane synthase), C-terminal domain"/>
    <property type="match status" value="1"/>
</dbReference>
<comment type="cofactor">
    <cofactor evidence="8">
        <name>dipyrromethane</name>
        <dbReference type="ChEBI" id="CHEBI:60342"/>
    </cofactor>
    <text evidence="8">Binds 1 dipyrromethane group covalently.</text>
</comment>
<keyword evidence="5 8" id="KW-0808">Transferase</keyword>
<dbReference type="InterPro" id="IPR022419">
    <property type="entry name" value="Porphobilin_deaminase_cofac_BS"/>
</dbReference>
<dbReference type="RefSeq" id="WP_158353858.1">
    <property type="nucleotide sequence ID" value="NZ_CP034852.1"/>
</dbReference>